<accession>A0AAV2IC63</accession>
<dbReference type="EMBL" id="CAXITT010000599">
    <property type="protein sequence ID" value="CAL1544142.1"/>
    <property type="molecule type" value="Genomic_DNA"/>
</dbReference>
<dbReference type="AlphaFoldDB" id="A0AAV2IC63"/>
<evidence type="ECO:0000313" key="2">
    <source>
        <dbReference type="Proteomes" id="UP001497497"/>
    </source>
</evidence>
<dbReference type="Proteomes" id="UP001497497">
    <property type="component" value="Unassembled WGS sequence"/>
</dbReference>
<proteinExistence type="predicted"/>
<reference evidence="1 2" key="1">
    <citation type="submission" date="2024-04" db="EMBL/GenBank/DDBJ databases">
        <authorList>
            <consortium name="Genoscope - CEA"/>
            <person name="William W."/>
        </authorList>
    </citation>
    <scope>NUCLEOTIDE SEQUENCE [LARGE SCALE GENOMIC DNA]</scope>
</reference>
<comment type="caution">
    <text evidence="1">The sequence shown here is derived from an EMBL/GenBank/DDBJ whole genome shotgun (WGS) entry which is preliminary data.</text>
</comment>
<organism evidence="1 2">
    <name type="scientific">Lymnaea stagnalis</name>
    <name type="common">Great pond snail</name>
    <name type="synonym">Helix stagnalis</name>
    <dbReference type="NCBI Taxonomy" id="6523"/>
    <lineage>
        <taxon>Eukaryota</taxon>
        <taxon>Metazoa</taxon>
        <taxon>Spiralia</taxon>
        <taxon>Lophotrochozoa</taxon>
        <taxon>Mollusca</taxon>
        <taxon>Gastropoda</taxon>
        <taxon>Heterobranchia</taxon>
        <taxon>Euthyneura</taxon>
        <taxon>Panpulmonata</taxon>
        <taxon>Hygrophila</taxon>
        <taxon>Lymnaeoidea</taxon>
        <taxon>Lymnaeidae</taxon>
        <taxon>Lymnaea</taxon>
    </lineage>
</organism>
<gene>
    <name evidence="1" type="ORF">GSLYS_00017655001</name>
</gene>
<evidence type="ECO:0000313" key="1">
    <source>
        <dbReference type="EMBL" id="CAL1544142.1"/>
    </source>
</evidence>
<protein>
    <submittedName>
        <fullName evidence="1">Uncharacterized protein</fullName>
    </submittedName>
</protein>
<keyword evidence="2" id="KW-1185">Reference proteome</keyword>
<sequence>MNIESISITLSVPIEKLAKRCEGKKQSLLRGLRRRINLCRWRRCLLLLKRLFHRPNYCYCRIHDIFISRKNLRNLNYGFNSRKRHTVVFRGIKKSCKISPTLWHLRLADLTTRRRFLHCSNYYSENLFILVDVLRSNANGKKKNRKGT</sequence>
<feature type="non-terminal residue" evidence="1">
    <location>
        <position position="148"/>
    </location>
</feature>
<name>A0AAV2IC63_LYMST</name>